<feature type="compositionally biased region" description="Basic and acidic residues" evidence="4">
    <location>
        <begin position="128"/>
        <end position="142"/>
    </location>
</feature>
<proteinExistence type="predicted"/>
<dbReference type="InterPro" id="IPR017907">
    <property type="entry name" value="Znf_RING_CS"/>
</dbReference>
<sequence length="258" mass="28482">MAGVIQQELDQDTTELIVQMQREDAVRYFESKGAHIHASTDEDLAFRSLLDDLDNTEKLLRDRQIVNSIAGAVQTDQASASKPRNARGHAKPVRGIRSSLEHMFFDDKIPLKLLTQYIFTAANYNRDKDDMENRNSQTEHADSSSSGSRRGAKSPRPMHHCVACGEETKLSDLACVPCGHIYCGSCYGEAIRNLHNGRVPVSSKMLQKPHHHRCSPCASELGCDNTAHMGDCPKDNAALAVPIFVTCVESLRHALAVT</sequence>
<protein>
    <recommendedName>
        <fullName evidence="7">RING-type domain-containing protein</fullName>
    </recommendedName>
</protein>
<keyword evidence="2" id="KW-0863">Zinc-finger</keyword>
<evidence type="ECO:0000313" key="5">
    <source>
        <dbReference type="EMBL" id="PYH96507.1"/>
    </source>
</evidence>
<evidence type="ECO:0000256" key="4">
    <source>
        <dbReference type="SAM" id="MobiDB-lite"/>
    </source>
</evidence>
<evidence type="ECO:0000313" key="6">
    <source>
        <dbReference type="Proteomes" id="UP000247810"/>
    </source>
</evidence>
<accession>A0A319DQZ7</accession>
<evidence type="ECO:0000256" key="2">
    <source>
        <dbReference type="ARBA" id="ARBA00022771"/>
    </source>
</evidence>
<reference evidence="5 6" key="1">
    <citation type="submission" date="2018-02" db="EMBL/GenBank/DDBJ databases">
        <title>The genomes of Aspergillus section Nigri reveals drivers in fungal speciation.</title>
        <authorList>
            <consortium name="DOE Joint Genome Institute"/>
            <person name="Vesth T.C."/>
            <person name="Nybo J."/>
            <person name="Theobald S."/>
            <person name="Brandl J."/>
            <person name="Frisvad J.C."/>
            <person name="Nielsen K.F."/>
            <person name="Lyhne E.K."/>
            <person name="Kogle M.E."/>
            <person name="Kuo A."/>
            <person name="Riley R."/>
            <person name="Clum A."/>
            <person name="Nolan M."/>
            <person name="Lipzen A."/>
            <person name="Salamov A."/>
            <person name="Henrissat B."/>
            <person name="Wiebenga A."/>
            <person name="De vries R.P."/>
            <person name="Grigoriev I.V."/>
            <person name="Mortensen U.H."/>
            <person name="Andersen M.R."/>
            <person name="Baker S.E."/>
        </authorList>
    </citation>
    <scope>NUCLEOTIDE SEQUENCE [LARGE SCALE GENOMIC DNA]</scope>
    <source>
        <strain evidence="5 6">CBS 707.79</strain>
    </source>
</reference>
<feature type="region of interest" description="Disordered" evidence="4">
    <location>
        <begin position="73"/>
        <end position="92"/>
    </location>
</feature>
<dbReference type="Proteomes" id="UP000247810">
    <property type="component" value="Unassembled WGS sequence"/>
</dbReference>
<name>A0A319DQZ7_9EURO</name>
<dbReference type="GO" id="GO:0008270">
    <property type="term" value="F:zinc ion binding"/>
    <property type="evidence" value="ECO:0007669"/>
    <property type="project" value="UniProtKB-KW"/>
</dbReference>
<gene>
    <name evidence="5" type="ORF">BO71DRAFT_407623</name>
</gene>
<evidence type="ECO:0000256" key="3">
    <source>
        <dbReference type="ARBA" id="ARBA00022833"/>
    </source>
</evidence>
<feature type="region of interest" description="Disordered" evidence="4">
    <location>
        <begin position="128"/>
        <end position="158"/>
    </location>
</feature>
<keyword evidence="3" id="KW-0862">Zinc</keyword>
<dbReference type="AlphaFoldDB" id="A0A319DQZ7"/>
<dbReference type="PROSITE" id="PS00518">
    <property type="entry name" value="ZF_RING_1"/>
    <property type="match status" value="1"/>
</dbReference>
<dbReference type="VEuPathDB" id="FungiDB:BO71DRAFT_407623"/>
<keyword evidence="6" id="KW-1185">Reference proteome</keyword>
<dbReference type="STRING" id="1448320.A0A319DQZ7"/>
<organism evidence="5 6">
    <name type="scientific">Aspergillus ellipticus CBS 707.79</name>
    <dbReference type="NCBI Taxonomy" id="1448320"/>
    <lineage>
        <taxon>Eukaryota</taxon>
        <taxon>Fungi</taxon>
        <taxon>Dikarya</taxon>
        <taxon>Ascomycota</taxon>
        <taxon>Pezizomycotina</taxon>
        <taxon>Eurotiomycetes</taxon>
        <taxon>Eurotiomycetidae</taxon>
        <taxon>Eurotiales</taxon>
        <taxon>Aspergillaceae</taxon>
        <taxon>Aspergillus</taxon>
        <taxon>Aspergillus subgen. Circumdati</taxon>
    </lineage>
</organism>
<dbReference type="EMBL" id="KZ825836">
    <property type="protein sequence ID" value="PYH96507.1"/>
    <property type="molecule type" value="Genomic_DNA"/>
</dbReference>
<evidence type="ECO:0000256" key="1">
    <source>
        <dbReference type="ARBA" id="ARBA00022723"/>
    </source>
</evidence>
<evidence type="ECO:0008006" key="7">
    <source>
        <dbReference type="Google" id="ProtNLM"/>
    </source>
</evidence>
<keyword evidence="1" id="KW-0479">Metal-binding</keyword>